<protein>
    <submittedName>
        <fullName evidence="11">TRAP-type C4-dicarboxylate transport system, small permease component</fullName>
    </submittedName>
</protein>
<dbReference type="OrthoDB" id="5454104at2"/>
<keyword evidence="3" id="KW-1003">Cell membrane</keyword>
<feature type="transmembrane region" description="Helical" evidence="9">
    <location>
        <begin position="88"/>
        <end position="109"/>
    </location>
</feature>
<dbReference type="InterPro" id="IPR007387">
    <property type="entry name" value="TRAP_DctQ"/>
</dbReference>
<reference evidence="11 12" key="1">
    <citation type="submission" date="2016-10" db="EMBL/GenBank/DDBJ databases">
        <authorList>
            <person name="de Groot N.N."/>
        </authorList>
    </citation>
    <scope>NUCLEOTIDE SEQUENCE [LARGE SCALE GENOMIC DNA]</scope>
    <source>
        <strain evidence="11 12">AA1</strain>
    </source>
</reference>
<keyword evidence="6 9" id="KW-1133">Transmembrane helix</keyword>
<dbReference type="RefSeq" id="WP_092212015.1">
    <property type="nucleotide sequence ID" value="NZ_FMUX01000012.1"/>
</dbReference>
<proteinExistence type="inferred from homology"/>
<feature type="domain" description="Tripartite ATP-independent periplasmic transporters DctQ component" evidence="10">
    <location>
        <begin position="26"/>
        <end position="149"/>
    </location>
</feature>
<evidence type="ECO:0000256" key="2">
    <source>
        <dbReference type="ARBA" id="ARBA00022448"/>
    </source>
</evidence>
<dbReference type="Pfam" id="PF04290">
    <property type="entry name" value="DctQ"/>
    <property type="match status" value="1"/>
</dbReference>
<dbReference type="GO" id="GO:0005886">
    <property type="term" value="C:plasma membrane"/>
    <property type="evidence" value="ECO:0007669"/>
    <property type="project" value="UniProtKB-SubCell"/>
</dbReference>
<evidence type="ECO:0000256" key="3">
    <source>
        <dbReference type="ARBA" id="ARBA00022475"/>
    </source>
</evidence>
<keyword evidence="7 9" id="KW-0472">Membrane</keyword>
<evidence type="ECO:0000256" key="8">
    <source>
        <dbReference type="ARBA" id="ARBA00038436"/>
    </source>
</evidence>
<keyword evidence="12" id="KW-1185">Reference proteome</keyword>
<dbReference type="Proteomes" id="UP000198870">
    <property type="component" value="Unassembled WGS sequence"/>
</dbReference>
<evidence type="ECO:0000259" key="10">
    <source>
        <dbReference type="Pfam" id="PF04290"/>
    </source>
</evidence>
<keyword evidence="2" id="KW-0813">Transport</keyword>
<dbReference type="GO" id="GO:0022857">
    <property type="term" value="F:transmembrane transporter activity"/>
    <property type="evidence" value="ECO:0007669"/>
    <property type="project" value="TreeGrafter"/>
</dbReference>
<dbReference type="PANTHER" id="PTHR35011">
    <property type="entry name" value="2,3-DIKETO-L-GULONATE TRAP TRANSPORTER SMALL PERMEASE PROTEIN YIAM"/>
    <property type="match status" value="1"/>
</dbReference>
<dbReference type="STRING" id="419481.SAMN05216233_112113"/>
<keyword evidence="4" id="KW-0997">Cell inner membrane</keyword>
<evidence type="ECO:0000313" key="12">
    <source>
        <dbReference type="Proteomes" id="UP000198870"/>
    </source>
</evidence>
<evidence type="ECO:0000313" key="11">
    <source>
        <dbReference type="EMBL" id="SCY58462.1"/>
    </source>
</evidence>
<feature type="transmembrane region" description="Helical" evidence="9">
    <location>
        <begin position="129"/>
        <end position="148"/>
    </location>
</feature>
<comment type="subcellular location">
    <subcellularLocation>
        <location evidence="1">Cell inner membrane</location>
        <topology evidence="1">Multi-pass membrane protein</topology>
    </subcellularLocation>
</comment>
<feature type="transmembrane region" description="Helical" evidence="9">
    <location>
        <begin position="49"/>
        <end position="67"/>
    </location>
</feature>
<evidence type="ECO:0000256" key="7">
    <source>
        <dbReference type="ARBA" id="ARBA00023136"/>
    </source>
</evidence>
<dbReference type="InterPro" id="IPR055348">
    <property type="entry name" value="DctQ"/>
</dbReference>
<evidence type="ECO:0000256" key="5">
    <source>
        <dbReference type="ARBA" id="ARBA00022692"/>
    </source>
</evidence>
<feature type="transmembrane region" description="Helical" evidence="9">
    <location>
        <begin position="20"/>
        <end position="43"/>
    </location>
</feature>
<dbReference type="GO" id="GO:0015740">
    <property type="term" value="P:C4-dicarboxylate transport"/>
    <property type="evidence" value="ECO:0007669"/>
    <property type="project" value="TreeGrafter"/>
</dbReference>
<evidence type="ECO:0000256" key="1">
    <source>
        <dbReference type="ARBA" id="ARBA00004429"/>
    </source>
</evidence>
<organism evidence="11 12">
    <name type="scientific">Desulfoluna spongiiphila</name>
    <dbReference type="NCBI Taxonomy" id="419481"/>
    <lineage>
        <taxon>Bacteria</taxon>
        <taxon>Pseudomonadati</taxon>
        <taxon>Thermodesulfobacteriota</taxon>
        <taxon>Desulfobacteria</taxon>
        <taxon>Desulfobacterales</taxon>
        <taxon>Desulfolunaceae</taxon>
        <taxon>Desulfoluna</taxon>
    </lineage>
</organism>
<accession>A0A1G5H3K6</accession>
<sequence length="182" mass="21463">MFAKRLFKLLDNIESYICQILLSFFVVILFLQIALRVCFNYVIPWSEEISRFAFVWFVFFGAAYAARLAAHNRVMIQFKLFPKVVQDIAMIVTDAIWICFNVVMIKKSIEVIRDLTEFPFHSPALEWSMAYVYWIFPISFALMTIRIIQVDIMKYILKIEIKDVDSVDLEETQKMLSEAEKS</sequence>
<evidence type="ECO:0000256" key="9">
    <source>
        <dbReference type="SAM" id="Phobius"/>
    </source>
</evidence>
<dbReference type="PANTHER" id="PTHR35011:SF2">
    <property type="entry name" value="2,3-DIKETO-L-GULONATE TRAP TRANSPORTER SMALL PERMEASE PROTEIN YIAM"/>
    <property type="match status" value="1"/>
</dbReference>
<evidence type="ECO:0000256" key="4">
    <source>
        <dbReference type="ARBA" id="ARBA00022519"/>
    </source>
</evidence>
<name>A0A1G5H3K6_9BACT</name>
<keyword evidence="5 9" id="KW-0812">Transmembrane</keyword>
<comment type="similarity">
    <text evidence="8">Belongs to the TRAP transporter small permease family.</text>
</comment>
<gene>
    <name evidence="11" type="ORF">SAMN05216233_112113</name>
</gene>
<dbReference type="AlphaFoldDB" id="A0A1G5H3K6"/>
<evidence type="ECO:0000256" key="6">
    <source>
        <dbReference type="ARBA" id="ARBA00022989"/>
    </source>
</evidence>
<dbReference type="EMBL" id="FMUX01000012">
    <property type="protein sequence ID" value="SCY58462.1"/>
    <property type="molecule type" value="Genomic_DNA"/>
</dbReference>